<evidence type="ECO:0000313" key="3">
    <source>
        <dbReference type="Proteomes" id="UP000752696"/>
    </source>
</evidence>
<evidence type="ECO:0000256" key="1">
    <source>
        <dbReference type="SAM" id="Phobius"/>
    </source>
</evidence>
<keyword evidence="1" id="KW-0472">Membrane</keyword>
<feature type="transmembrane region" description="Helical" evidence="1">
    <location>
        <begin position="37"/>
        <end position="59"/>
    </location>
</feature>
<comment type="caution">
    <text evidence="2">The sequence shown here is derived from an EMBL/GenBank/DDBJ whole genome shotgun (WGS) entry which is preliminary data.</text>
</comment>
<feature type="non-terminal residue" evidence="2">
    <location>
        <position position="1"/>
    </location>
</feature>
<gene>
    <name evidence="2" type="ORF">MHI_LOCUS737007</name>
</gene>
<dbReference type="Proteomes" id="UP000752696">
    <property type="component" value="Unassembled WGS sequence"/>
</dbReference>
<proteinExistence type="predicted"/>
<keyword evidence="1" id="KW-1133">Transmembrane helix</keyword>
<organism evidence="2 3">
    <name type="scientific">Heterotrigona itama</name>
    <dbReference type="NCBI Taxonomy" id="395501"/>
    <lineage>
        <taxon>Eukaryota</taxon>
        <taxon>Metazoa</taxon>
        <taxon>Ecdysozoa</taxon>
        <taxon>Arthropoda</taxon>
        <taxon>Hexapoda</taxon>
        <taxon>Insecta</taxon>
        <taxon>Pterygota</taxon>
        <taxon>Neoptera</taxon>
        <taxon>Endopterygota</taxon>
        <taxon>Hymenoptera</taxon>
        <taxon>Apocrita</taxon>
        <taxon>Aculeata</taxon>
        <taxon>Apoidea</taxon>
        <taxon>Anthophila</taxon>
        <taxon>Apidae</taxon>
        <taxon>Heterotrigona</taxon>
    </lineage>
</organism>
<keyword evidence="3" id="KW-1185">Reference proteome</keyword>
<name>A0A6V7HC44_9HYME</name>
<accession>A0A6V7HC44</accession>
<dbReference type="EMBL" id="CAJDYZ010010110">
    <property type="protein sequence ID" value="CAD1477591.1"/>
    <property type="molecule type" value="Genomic_DNA"/>
</dbReference>
<keyword evidence="1" id="KW-0812">Transmembrane</keyword>
<feature type="non-terminal residue" evidence="2">
    <location>
        <position position="71"/>
    </location>
</feature>
<reference evidence="2" key="1">
    <citation type="submission" date="2020-07" db="EMBL/GenBank/DDBJ databases">
        <authorList>
            <person name="Nazaruddin N."/>
        </authorList>
    </citation>
    <scope>NUCLEOTIDE SEQUENCE</scope>
</reference>
<sequence length="71" mass="8406">FVNAMTSLSTVPLQISFDICEFVPVGKLYSRQMSDAIYHLVFIEFTFFGFSIEMEWVFVVHYETEFSKEFE</sequence>
<protein>
    <submittedName>
        <fullName evidence="2">Uncharacterized protein</fullName>
    </submittedName>
</protein>
<evidence type="ECO:0000313" key="2">
    <source>
        <dbReference type="EMBL" id="CAD1477591.1"/>
    </source>
</evidence>
<dbReference type="AlphaFoldDB" id="A0A6V7HC44"/>